<dbReference type="EMBL" id="LSRL02000034">
    <property type="protein sequence ID" value="TDG48337.1"/>
    <property type="molecule type" value="Genomic_DNA"/>
</dbReference>
<dbReference type="SMART" id="SM01332">
    <property type="entry name" value="Cyclin_C"/>
    <property type="match status" value="1"/>
</dbReference>
<dbReference type="CDD" id="cd20507">
    <property type="entry name" value="CYCLIN_CCNB1-like_rpt1"/>
    <property type="match status" value="1"/>
</dbReference>
<comment type="caution">
    <text evidence="7">The sequence shown here is derived from an EMBL/GenBank/DDBJ whole genome shotgun (WGS) entry which is preliminary data.</text>
</comment>
<dbReference type="Gene3D" id="1.10.472.10">
    <property type="entry name" value="Cyclin-like"/>
    <property type="match status" value="2"/>
</dbReference>
<evidence type="ECO:0000313" key="8">
    <source>
        <dbReference type="Proteomes" id="UP000295192"/>
    </source>
</evidence>
<evidence type="ECO:0000313" key="7">
    <source>
        <dbReference type="EMBL" id="TDG48337.1"/>
    </source>
</evidence>
<gene>
    <name evidence="7" type="ORF">AWZ03_005292</name>
</gene>
<keyword evidence="8" id="KW-1185">Reference proteome</keyword>
<accession>A0A484BHU2</accession>
<dbReference type="GO" id="GO:0005634">
    <property type="term" value="C:nucleus"/>
    <property type="evidence" value="ECO:0007669"/>
    <property type="project" value="UniProtKB-ARBA"/>
</dbReference>
<keyword evidence="3" id="KW-0131">Cell cycle</keyword>
<dbReference type="PROSITE" id="PS00292">
    <property type="entry name" value="CYCLINS"/>
    <property type="match status" value="1"/>
</dbReference>
<protein>
    <submittedName>
        <fullName evidence="7">Uncharacterized protein</fullName>
    </submittedName>
</protein>
<proteinExistence type="inferred from homology"/>
<dbReference type="FunFam" id="1.10.472.10:FF:000001">
    <property type="entry name" value="G2/mitotic-specific cyclin"/>
    <property type="match status" value="1"/>
</dbReference>
<dbReference type="OrthoDB" id="5590282at2759"/>
<dbReference type="Pfam" id="PF02984">
    <property type="entry name" value="Cyclin_C"/>
    <property type="match status" value="1"/>
</dbReference>
<dbReference type="STRING" id="7232.A0A484BHU2"/>
<dbReference type="InterPro" id="IPR046965">
    <property type="entry name" value="Cyclin_A/B-like"/>
</dbReference>
<dbReference type="GO" id="GO:0051301">
    <property type="term" value="P:cell division"/>
    <property type="evidence" value="ECO:0007669"/>
    <property type="project" value="UniProtKB-KW"/>
</dbReference>
<dbReference type="InterPro" id="IPR013763">
    <property type="entry name" value="Cyclin-like_dom"/>
</dbReference>
<evidence type="ECO:0000256" key="4">
    <source>
        <dbReference type="RuleBase" id="RU000383"/>
    </source>
</evidence>
<dbReference type="InterPro" id="IPR036915">
    <property type="entry name" value="Cyclin-like_sf"/>
</dbReference>
<dbReference type="PANTHER" id="PTHR10177">
    <property type="entry name" value="CYCLINS"/>
    <property type="match status" value="1"/>
</dbReference>
<dbReference type="InterPro" id="IPR006671">
    <property type="entry name" value="Cyclin_N"/>
</dbReference>
<evidence type="ECO:0000256" key="2">
    <source>
        <dbReference type="ARBA" id="ARBA00023127"/>
    </source>
</evidence>
<feature type="domain" description="Cyclin C-terminal" evidence="6">
    <location>
        <begin position="422"/>
        <end position="548"/>
    </location>
</feature>
<evidence type="ECO:0000259" key="5">
    <source>
        <dbReference type="SMART" id="SM00385"/>
    </source>
</evidence>
<feature type="domain" description="Cyclin-like" evidence="5">
    <location>
        <begin position="426"/>
        <end position="517"/>
    </location>
</feature>
<comment type="similarity">
    <text evidence="4">Belongs to the cyclin family.</text>
</comment>
<dbReference type="SMART" id="SM00385">
    <property type="entry name" value="CYCLIN"/>
    <property type="match status" value="2"/>
</dbReference>
<keyword evidence="1" id="KW-0132">Cell division</keyword>
<dbReference type="PIRSF" id="PIRSF001771">
    <property type="entry name" value="Cyclin_A_B_D_E"/>
    <property type="match status" value="1"/>
</dbReference>
<dbReference type="InterPro" id="IPR004367">
    <property type="entry name" value="Cyclin_C-dom"/>
</dbReference>
<feature type="domain" description="Cyclin-like" evidence="5">
    <location>
        <begin position="328"/>
        <end position="413"/>
    </location>
</feature>
<reference evidence="7 8" key="1">
    <citation type="journal article" date="2019" name="J. Hered.">
        <title>An Improved Genome Assembly for Drosophila navojoa, the Basal Species in the mojavensis Cluster.</title>
        <authorList>
            <person name="Vanderlinde T."/>
            <person name="Dupim E.G."/>
            <person name="Nazario-Yepiz N.O."/>
            <person name="Carvalho A.B."/>
        </authorList>
    </citation>
    <scope>NUCLEOTIDE SEQUENCE [LARGE SCALE GENOMIC DNA]</scope>
    <source>
        <strain evidence="7">Navoj_Jal97</strain>
        <tissue evidence="7">Whole organism</tissue>
    </source>
</reference>
<dbReference type="Proteomes" id="UP000295192">
    <property type="component" value="Unassembled WGS sequence"/>
</dbReference>
<evidence type="ECO:0000259" key="6">
    <source>
        <dbReference type="SMART" id="SM01332"/>
    </source>
</evidence>
<sequence>MMSTAPKMIMDENATEKYNQVQVKKLTVPSNEANTKRAAFGDLQNRGLNRGLISKEAAQKELKDVKLTKARVDTHWKKQPLGLSNANANANTNANGNANAAAATKSAAGPLLRSNSMRTNLGQIGRQISGRTAATTTATAKVAADPSNKLAKQKSISDEKVNTLRREDSNLSRKSLTKLRAALANPTAAAAAAPTAAAVAVKKEPLVPRAQPRTAANALALKKEAAAAAAAVAAQPKKEIAILSKLPSKLRVAPAAAPSQTSSMSLSTKRLEVEDIDADDGENLVLVSEYVNDIYDYLYKLEEEQPIYPDHLANQLEVSYKMRAVLIDWINEVHLQFHLAAETFHLAVAIIDRYLQVVKDTRRKYLQLVGVTALFIATKYEELFPPAIGDFVFITDDSYTGQEIRQMEMQILKAIDNNLSRPLPIHFLRRFSKAASAEDEHHAMSKYLLELASMDYELASYKPSEIAAASLFLSLHLLNGNSRAATGFSDRHWTPTLVHYSRYTAAYLRPIARQIAKLARDAPTAKLRAIYTKYQANKFQKIALRPELSSALLDSIVGKK</sequence>
<organism evidence="7 8">
    <name type="scientific">Drosophila navojoa</name>
    <name type="common">Fruit fly</name>
    <dbReference type="NCBI Taxonomy" id="7232"/>
    <lineage>
        <taxon>Eukaryota</taxon>
        <taxon>Metazoa</taxon>
        <taxon>Ecdysozoa</taxon>
        <taxon>Arthropoda</taxon>
        <taxon>Hexapoda</taxon>
        <taxon>Insecta</taxon>
        <taxon>Pterygota</taxon>
        <taxon>Neoptera</taxon>
        <taxon>Endopterygota</taxon>
        <taxon>Diptera</taxon>
        <taxon>Brachycera</taxon>
        <taxon>Muscomorpha</taxon>
        <taxon>Ephydroidea</taxon>
        <taxon>Drosophilidae</taxon>
        <taxon>Drosophila</taxon>
    </lineage>
</organism>
<dbReference type="InterPro" id="IPR039361">
    <property type="entry name" value="Cyclin"/>
</dbReference>
<dbReference type="Pfam" id="PF00134">
    <property type="entry name" value="Cyclin_N"/>
    <property type="match status" value="1"/>
</dbReference>
<evidence type="ECO:0000256" key="3">
    <source>
        <dbReference type="ARBA" id="ARBA00023306"/>
    </source>
</evidence>
<evidence type="ECO:0000256" key="1">
    <source>
        <dbReference type="ARBA" id="ARBA00022618"/>
    </source>
</evidence>
<dbReference type="KEGG" id="dnv:108654726"/>
<keyword evidence="2 4" id="KW-0195">Cyclin</keyword>
<name>A0A484BHU2_DRONA</name>
<dbReference type="OMA" id="VSYKMRA"/>
<dbReference type="InterPro" id="IPR048258">
    <property type="entry name" value="Cyclins_cyclin-box"/>
</dbReference>
<dbReference type="SUPFAM" id="SSF47954">
    <property type="entry name" value="Cyclin-like"/>
    <property type="match status" value="2"/>
</dbReference>
<dbReference type="CDD" id="cd20509">
    <property type="entry name" value="CYCLIN_CCNB1-like_rpt2"/>
    <property type="match status" value="1"/>
</dbReference>
<dbReference type="AlphaFoldDB" id="A0A484BHU2"/>
<dbReference type="GO" id="GO:0044772">
    <property type="term" value="P:mitotic cell cycle phase transition"/>
    <property type="evidence" value="ECO:0007669"/>
    <property type="project" value="InterPro"/>
</dbReference>
<dbReference type="GO" id="GO:0016538">
    <property type="term" value="F:cyclin-dependent protein serine/threonine kinase regulator activity"/>
    <property type="evidence" value="ECO:0007669"/>
    <property type="project" value="InterPro"/>
</dbReference>